<evidence type="ECO:0000259" key="6">
    <source>
        <dbReference type="Pfam" id="PF07282"/>
    </source>
</evidence>
<dbReference type="Pfam" id="PF07282">
    <property type="entry name" value="Cas12f1-like_TNB"/>
    <property type="match status" value="1"/>
</dbReference>
<comment type="caution">
    <text evidence="7">The sequence shown here is derived from an EMBL/GenBank/DDBJ whole genome shotgun (WGS) entry which is preliminary data.</text>
</comment>
<proteinExistence type="inferred from homology"/>
<dbReference type="RefSeq" id="WP_054733787.1">
    <property type="nucleotide sequence ID" value="NZ_AYZM01000177.1"/>
</dbReference>
<evidence type="ECO:0000313" key="7">
    <source>
        <dbReference type="EMBL" id="KRN16010.1"/>
    </source>
</evidence>
<dbReference type="InterPro" id="IPR010095">
    <property type="entry name" value="Cas12f1-like_TNB"/>
</dbReference>
<keyword evidence="3" id="KW-0238">DNA-binding</keyword>
<evidence type="ECO:0000259" key="5">
    <source>
        <dbReference type="Pfam" id="PF01385"/>
    </source>
</evidence>
<name>A0A0R2ET24_9LACO</name>
<dbReference type="GO" id="GO:0006310">
    <property type="term" value="P:DNA recombination"/>
    <property type="evidence" value="ECO:0007669"/>
    <property type="project" value="UniProtKB-KW"/>
</dbReference>
<evidence type="ECO:0000256" key="2">
    <source>
        <dbReference type="ARBA" id="ARBA00022578"/>
    </source>
</evidence>
<keyword evidence="4" id="KW-0233">DNA recombination</keyword>
<protein>
    <submittedName>
        <fullName evidence="7">Transposase</fullName>
    </submittedName>
</protein>
<keyword evidence="2" id="KW-0815">Transposition</keyword>
<reference evidence="7 8" key="1">
    <citation type="journal article" date="2015" name="Genome Announc.">
        <title>Expanding the biotechnology potential of lactobacilli through comparative genomics of 213 strains and associated genera.</title>
        <authorList>
            <person name="Sun Z."/>
            <person name="Harris H.M."/>
            <person name="McCann A."/>
            <person name="Guo C."/>
            <person name="Argimon S."/>
            <person name="Zhang W."/>
            <person name="Yang X."/>
            <person name="Jeffery I.B."/>
            <person name="Cooney J.C."/>
            <person name="Kagawa T.F."/>
            <person name="Liu W."/>
            <person name="Song Y."/>
            <person name="Salvetti E."/>
            <person name="Wrobel A."/>
            <person name="Rasinkangas P."/>
            <person name="Parkhill J."/>
            <person name="Rea M.C."/>
            <person name="O'Sullivan O."/>
            <person name="Ritari J."/>
            <person name="Douillard F.P."/>
            <person name="Paul Ross R."/>
            <person name="Yang R."/>
            <person name="Briner A.E."/>
            <person name="Felis G.E."/>
            <person name="de Vos W.M."/>
            <person name="Barrangou R."/>
            <person name="Klaenhammer T.R."/>
            <person name="Caufield P.W."/>
            <person name="Cui Y."/>
            <person name="Zhang H."/>
            <person name="O'Toole P.W."/>
        </authorList>
    </citation>
    <scope>NUCLEOTIDE SEQUENCE [LARGE SCALE GENOMIC DNA]</scope>
    <source>
        <strain evidence="7 8">DSM 23365</strain>
    </source>
</reference>
<comment type="similarity">
    <text evidence="1">In the C-terminal section; belongs to the transposase 35 family.</text>
</comment>
<dbReference type="STRING" id="1423804.FD14_GL002819"/>
<accession>A0A0R2ET24</accession>
<dbReference type="AlphaFoldDB" id="A0A0R2ET24"/>
<sequence>MAKKVKQSVVIKVKLKLHHSTDADLLNTMMQQYRNACNLVSQAFFDDHFRSNTQALTKRLYHQLRQDFHLKSQLAQSVVRTVMARYKAVETQLGDQPYCYPTDKKLPNGRPELVWVHRDCQWLWQPINFSQPHADLQRGRDWSFLSNGDLSINTLEKRIQVTPVCHGLQEYLAGEPITSAGHGFEQYLDGTWKFGVAKVLHIRGKWYLHIAMTKEADELQLSKNPKVVGIDRGLRFLVTTHDHQQQTTFVSGKSVQRKRAKFKRTREALQCKGTKSARRRLKKIGNRENRWMTDVNHCLSKTLVVTYGADTLFVLEDLTGVSFNRDDLPKALRNDNSSWAFYQLEMMLTYKAHRQGSLILKVPANYTSQRCPKCEVINKENRDHQQHQYQCADCGYRSNDDRVGAMNIQTLGQRYIAGNAKPRFKKPKSTKTTVA</sequence>
<evidence type="ECO:0000256" key="1">
    <source>
        <dbReference type="ARBA" id="ARBA00008761"/>
    </source>
</evidence>
<dbReference type="PATRIC" id="fig|1423804.4.peg.3035"/>
<evidence type="ECO:0000256" key="3">
    <source>
        <dbReference type="ARBA" id="ARBA00023125"/>
    </source>
</evidence>
<dbReference type="NCBIfam" id="NF040570">
    <property type="entry name" value="guided_TnpB"/>
    <property type="match status" value="1"/>
</dbReference>
<dbReference type="InterPro" id="IPR001959">
    <property type="entry name" value="Transposase"/>
</dbReference>
<dbReference type="EMBL" id="AYZM01000177">
    <property type="protein sequence ID" value="KRN16010.1"/>
    <property type="molecule type" value="Genomic_DNA"/>
</dbReference>
<gene>
    <name evidence="7" type="ORF">FD14_GL002819</name>
</gene>
<dbReference type="GO" id="GO:0032196">
    <property type="term" value="P:transposition"/>
    <property type="evidence" value="ECO:0007669"/>
    <property type="project" value="UniProtKB-KW"/>
</dbReference>
<evidence type="ECO:0000256" key="4">
    <source>
        <dbReference type="ARBA" id="ARBA00023172"/>
    </source>
</evidence>
<dbReference type="Proteomes" id="UP000051442">
    <property type="component" value="Unassembled WGS sequence"/>
</dbReference>
<feature type="domain" description="Cas12f1-like TNB" evidence="6">
    <location>
        <begin position="341"/>
        <end position="408"/>
    </location>
</feature>
<feature type="domain" description="Probable transposase IS891/IS1136/IS1341" evidence="5">
    <location>
        <begin position="216"/>
        <end position="309"/>
    </location>
</feature>
<keyword evidence="8" id="KW-1185">Reference proteome</keyword>
<organism evidence="7 8">
    <name type="scientific">Secundilactobacillus similis DSM 23365 = JCM 2765</name>
    <dbReference type="NCBI Taxonomy" id="1423804"/>
    <lineage>
        <taxon>Bacteria</taxon>
        <taxon>Bacillati</taxon>
        <taxon>Bacillota</taxon>
        <taxon>Bacilli</taxon>
        <taxon>Lactobacillales</taxon>
        <taxon>Lactobacillaceae</taxon>
        <taxon>Secundilactobacillus</taxon>
    </lineage>
</organism>
<evidence type="ECO:0000313" key="8">
    <source>
        <dbReference type="Proteomes" id="UP000051442"/>
    </source>
</evidence>
<dbReference type="GO" id="GO:0003677">
    <property type="term" value="F:DNA binding"/>
    <property type="evidence" value="ECO:0007669"/>
    <property type="project" value="UniProtKB-KW"/>
</dbReference>
<dbReference type="NCBIfam" id="TIGR01766">
    <property type="entry name" value="IS200/IS605 family accessory protein TnpB-like domain"/>
    <property type="match status" value="1"/>
</dbReference>
<dbReference type="Pfam" id="PF01385">
    <property type="entry name" value="OrfB_IS605"/>
    <property type="match status" value="1"/>
</dbReference>